<proteinExistence type="predicted"/>
<organism evidence="3 4">
    <name type="scientific">Laceyella putida</name>
    <dbReference type="NCBI Taxonomy" id="110101"/>
    <lineage>
        <taxon>Bacteria</taxon>
        <taxon>Bacillati</taxon>
        <taxon>Bacillota</taxon>
        <taxon>Bacilli</taxon>
        <taxon>Bacillales</taxon>
        <taxon>Thermoactinomycetaceae</taxon>
        <taxon>Laceyella</taxon>
    </lineage>
</organism>
<evidence type="ECO:0000259" key="2">
    <source>
        <dbReference type="Pfam" id="PF09925"/>
    </source>
</evidence>
<keyword evidence="4" id="KW-1185">Reference proteome</keyword>
<reference evidence="4" key="1">
    <citation type="journal article" date="2019" name="Int. J. Syst. Evol. Microbiol.">
        <title>The Global Catalogue of Microorganisms (GCM) 10K type strain sequencing project: providing services to taxonomists for standard genome sequencing and annotation.</title>
        <authorList>
            <consortium name="The Broad Institute Genomics Platform"/>
            <consortium name="The Broad Institute Genome Sequencing Center for Infectious Disease"/>
            <person name="Wu L."/>
            <person name="Ma J."/>
        </authorList>
    </citation>
    <scope>NUCLEOTIDE SEQUENCE [LARGE SCALE GENOMIC DNA]</scope>
    <source>
        <strain evidence="4">CGMCC 1.12942</strain>
    </source>
</reference>
<evidence type="ECO:0000256" key="1">
    <source>
        <dbReference type="SAM" id="Phobius"/>
    </source>
</evidence>
<gene>
    <name evidence="3" type="ORF">ACFQNG_04880</name>
</gene>
<protein>
    <submittedName>
        <fullName evidence="3">DUF2157 domain-containing protein</fullName>
    </submittedName>
</protein>
<feature type="transmembrane region" description="Helical" evidence="1">
    <location>
        <begin position="115"/>
        <end position="135"/>
    </location>
</feature>
<feature type="transmembrane region" description="Helical" evidence="1">
    <location>
        <begin position="265"/>
        <end position="284"/>
    </location>
</feature>
<feature type="transmembrane region" description="Helical" evidence="1">
    <location>
        <begin position="339"/>
        <end position="357"/>
    </location>
</feature>
<keyword evidence="1" id="KW-0812">Transmembrane</keyword>
<feature type="domain" description="DUF2157" evidence="2">
    <location>
        <begin position="29"/>
        <end position="164"/>
    </location>
</feature>
<feature type="transmembrane region" description="Helical" evidence="1">
    <location>
        <begin position="290"/>
        <end position="309"/>
    </location>
</feature>
<dbReference type="Proteomes" id="UP001596500">
    <property type="component" value="Unassembled WGS sequence"/>
</dbReference>
<feature type="transmembrane region" description="Helical" evidence="1">
    <location>
        <begin position="141"/>
        <end position="158"/>
    </location>
</feature>
<feature type="transmembrane region" description="Helical" evidence="1">
    <location>
        <begin position="58"/>
        <end position="79"/>
    </location>
</feature>
<evidence type="ECO:0000313" key="3">
    <source>
        <dbReference type="EMBL" id="MFC7440485.1"/>
    </source>
</evidence>
<dbReference type="InterPro" id="IPR018677">
    <property type="entry name" value="DUF2157"/>
</dbReference>
<comment type="caution">
    <text evidence="3">The sequence shown here is derived from an EMBL/GenBank/DDBJ whole genome shotgun (WGS) entry which is preliminary data.</text>
</comment>
<dbReference type="EMBL" id="JBHTBW010000012">
    <property type="protein sequence ID" value="MFC7440485.1"/>
    <property type="molecule type" value="Genomic_DNA"/>
</dbReference>
<feature type="transmembrane region" description="Helical" evidence="1">
    <location>
        <begin position="85"/>
        <end position="103"/>
    </location>
</feature>
<sequence>MEKKESNEKGKRSISSSAFEWLRQELSYFEQEGLVDAERVHRMLSVYEVRVRFNFIRVLLVIGALLVGAGVLSFIAGNWSDLSKTMKFLLILFGLVGAYAAGWRMEPSYPKTSKSLYYIGLAIYGAGIFLIGQMFHFSSSYQNAFLAWTIGAIPLVLYLKDRWVAIFSIILMGVYISAAWNHGEPYPFLTLVMIPLSYWLNEQRLGKSKLVFAFANGLAIFWAWSSLVHLDIHGGMISLILMLIGVAMTFLPYRRYAAVLEWQGALIHGLAAIALTFPDCWKVWEDLFGFEGVGILVAALYLALILYLLKQGSLPAVIISCGLIFRFYLDLSYDFLPKSLYFLLAGGLLITFGFWIERSRKKRGSRR</sequence>
<feature type="transmembrane region" description="Helical" evidence="1">
    <location>
        <begin position="210"/>
        <end position="230"/>
    </location>
</feature>
<keyword evidence="1" id="KW-0472">Membrane</keyword>
<evidence type="ECO:0000313" key="4">
    <source>
        <dbReference type="Proteomes" id="UP001596500"/>
    </source>
</evidence>
<feature type="transmembrane region" description="Helical" evidence="1">
    <location>
        <begin position="163"/>
        <end position="180"/>
    </location>
</feature>
<dbReference type="Pfam" id="PF09925">
    <property type="entry name" value="DUF2157"/>
    <property type="match status" value="1"/>
</dbReference>
<feature type="transmembrane region" description="Helical" evidence="1">
    <location>
        <begin position="236"/>
        <end position="253"/>
    </location>
</feature>
<name>A0ABW2RHM8_9BACL</name>
<feature type="transmembrane region" description="Helical" evidence="1">
    <location>
        <begin position="186"/>
        <end position="201"/>
    </location>
</feature>
<feature type="transmembrane region" description="Helical" evidence="1">
    <location>
        <begin position="316"/>
        <end position="333"/>
    </location>
</feature>
<keyword evidence="1" id="KW-1133">Transmembrane helix</keyword>
<dbReference type="RefSeq" id="WP_379863758.1">
    <property type="nucleotide sequence ID" value="NZ_JBHTBW010000012.1"/>
</dbReference>
<accession>A0ABW2RHM8</accession>